<protein>
    <submittedName>
        <fullName evidence="2">Uncharacterized protein</fullName>
    </submittedName>
</protein>
<evidence type="ECO:0000256" key="1">
    <source>
        <dbReference type="SAM" id="MobiDB-lite"/>
    </source>
</evidence>
<keyword evidence="3" id="KW-1185">Reference proteome</keyword>
<dbReference type="AlphaFoldDB" id="A0A9W4GVH0"/>
<sequence length="155" mass="16685">MSSHPLVLQVSHPGCPIRILALRHQLVVLQRQTAGPNSRGPTGHSPRRCSTTQPAVRALSAVVGQQVPAGQGRHWLLVSRATCCTAPYKSSNPAEQRLLQRPPARAGKTSRDFLSRAAEPCGLITPAHWPEHGAAEAPRDDDGFAITAWPTFPRG</sequence>
<gene>
    <name evidence="2" type="ORF">SCOCK_700005</name>
</gene>
<feature type="compositionally biased region" description="Basic and acidic residues" evidence="1">
    <location>
        <begin position="131"/>
        <end position="142"/>
    </location>
</feature>
<dbReference type="Proteomes" id="UP001152519">
    <property type="component" value="Unassembled WGS sequence"/>
</dbReference>
<feature type="region of interest" description="Disordered" evidence="1">
    <location>
        <begin position="87"/>
        <end position="112"/>
    </location>
</feature>
<comment type="caution">
    <text evidence="2">The sequence shown here is derived from an EMBL/GenBank/DDBJ whole genome shotgun (WGS) entry which is preliminary data.</text>
</comment>
<reference evidence="2" key="1">
    <citation type="submission" date="2021-05" db="EMBL/GenBank/DDBJ databases">
        <authorList>
            <person name="Arsene-Ploetze F."/>
        </authorList>
    </citation>
    <scope>NUCLEOTIDE SEQUENCE</scope>
    <source>
        <strain evidence="2">DSM 42138</strain>
    </source>
</reference>
<proteinExistence type="predicted"/>
<evidence type="ECO:0000313" key="3">
    <source>
        <dbReference type="Proteomes" id="UP001152519"/>
    </source>
</evidence>
<feature type="region of interest" description="Disordered" evidence="1">
    <location>
        <begin position="131"/>
        <end position="155"/>
    </location>
</feature>
<organism evidence="2 3">
    <name type="scientific">Actinacidiphila cocklensis</name>
    <dbReference type="NCBI Taxonomy" id="887465"/>
    <lineage>
        <taxon>Bacteria</taxon>
        <taxon>Bacillati</taxon>
        <taxon>Actinomycetota</taxon>
        <taxon>Actinomycetes</taxon>
        <taxon>Kitasatosporales</taxon>
        <taxon>Streptomycetaceae</taxon>
        <taxon>Actinacidiphila</taxon>
    </lineage>
</organism>
<name>A0A9W4GVH0_9ACTN</name>
<accession>A0A9W4GVH0</accession>
<dbReference type="EMBL" id="CAJSLV010000104">
    <property type="protein sequence ID" value="CAG6398592.1"/>
    <property type="molecule type" value="Genomic_DNA"/>
</dbReference>
<evidence type="ECO:0000313" key="2">
    <source>
        <dbReference type="EMBL" id="CAG6398592.1"/>
    </source>
</evidence>